<dbReference type="AlphaFoldDB" id="A0AAX2MH07"/>
<gene>
    <name evidence="2" type="ORF">NCTC8684_04502</name>
</gene>
<comment type="caution">
    <text evidence="2">The sequence shown here is derived from an EMBL/GenBank/DDBJ whole genome shotgun (WGS) entry which is preliminary data.</text>
</comment>
<evidence type="ECO:0000313" key="2">
    <source>
        <dbReference type="EMBL" id="SUY93366.1"/>
    </source>
</evidence>
<dbReference type="RefSeq" id="WP_011134311.1">
    <property type="nucleotide sequence ID" value="NZ_CP050992.1"/>
</dbReference>
<dbReference type="Proteomes" id="UP000254029">
    <property type="component" value="Unassembled WGS sequence"/>
</dbReference>
<organism evidence="2 3">
    <name type="scientific">Chromobacterium violaceum</name>
    <dbReference type="NCBI Taxonomy" id="536"/>
    <lineage>
        <taxon>Bacteria</taxon>
        <taxon>Pseudomonadati</taxon>
        <taxon>Pseudomonadota</taxon>
        <taxon>Betaproteobacteria</taxon>
        <taxon>Neisseriales</taxon>
        <taxon>Chromobacteriaceae</taxon>
        <taxon>Chromobacterium</taxon>
    </lineage>
</organism>
<reference evidence="2 3" key="1">
    <citation type="submission" date="2018-06" db="EMBL/GenBank/DDBJ databases">
        <authorList>
            <consortium name="Pathogen Informatics"/>
            <person name="Doyle S."/>
        </authorList>
    </citation>
    <scope>NUCLEOTIDE SEQUENCE [LARGE SCALE GENOMIC DNA]</scope>
    <source>
        <strain evidence="2 3">NCTC8684</strain>
    </source>
</reference>
<protein>
    <recommendedName>
        <fullName evidence="4">C-type lysozyme inhibitor domain-containing protein</fullName>
    </recommendedName>
</protein>
<evidence type="ECO:0008006" key="4">
    <source>
        <dbReference type="Google" id="ProtNLM"/>
    </source>
</evidence>
<dbReference type="EMBL" id="UIGR01000003">
    <property type="protein sequence ID" value="SUY93366.1"/>
    <property type="molecule type" value="Genomic_DNA"/>
</dbReference>
<name>A0AAX2MH07_CHRVL</name>
<feature type="region of interest" description="Disordered" evidence="1">
    <location>
        <begin position="1"/>
        <end position="22"/>
    </location>
</feature>
<evidence type="ECO:0000256" key="1">
    <source>
        <dbReference type="SAM" id="MobiDB-lite"/>
    </source>
</evidence>
<proteinExistence type="predicted"/>
<accession>A0AAX2MH07</accession>
<sequence>MAEIGNTPPLPPPVPAEQRAASQEYRYQAEGRQVRLSVQGKLDATGAAPRFGAGAWLAMSVEENGRRSELQWTEQGCVITISSTRRACSAEEKDRTLRWLRQIPKQPAPPA</sequence>
<evidence type="ECO:0000313" key="3">
    <source>
        <dbReference type="Proteomes" id="UP000254029"/>
    </source>
</evidence>